<dbReference type="EMBL" id="LDUG01000018">
    <property type="protein sequence ID" value="KVW96974.1"/>
    <property type="molecule type" value="Genomic_DNA"/>
</dbReference>
<dbReference type="OrthoDB" id="9777291at2"/>
<reference evidence="1 2" key="1">
    <citation type="journal article" date="2015" name="Appl. Environ. Microbiol.">
        <title>Aerobic and Anaerobic Thiosulfate Oxidation by a Cold-Adapted, Subglacial Chemoautotroph.</title>
        <authorList>
            <person name="Harrold Z.R."/>
            <person name="Skidmore M.L."/>
            <person name="Hamilton T.L."/>
            <person name="Desch L."/>
            <person name="Amada K."/>
            <person name="van Gelder W."/>
            <person name="Glover K."/>
            <person name="Roden E.E."/>
            <person name="Boyd E.S."/>
        </authorList>
    </citation>
    <scope>NUCLEOTIDE SEQUENCE [LARGE SCALE GENOMIC DNA]</scope>
    <source>
        <strain evidence="1 2">RG</strain>
    </source>
</reference>
<comment type="caution">
    <text evidence="1">The sequence shown here is derived from an EMBL/GenBank/DDBJ whole genome shotgun (WGS) entry which is preliminary data.</text>
</comment>
<dbReference type="STRING" id="1123392.GCA_000376425_00781"/>
<protein>
    <submittedName>
        <fullName evidence="1">ATPase</fullName>
    </submittedName>
</protein>
<evidence type="ECO:0000313" key="1">
    <source>
        <dbReference type="EMBL" id="KVW96974.1"/>
    </source>
</evidence>
<dbReference type="Proteomes" id="UP000064243">
    <property type="component" value="Unassembled WGS sequence"/>
</dbReference>
<gene>
    <name evidence="1" type="ORF">ABW22_06060</name>
</gene>
<accession>A0A125BCY6</accession>
<dbReference type="PATRIC" id="fig|36861.3.peg.676"/>
<evidence type="ECO:0000313" key="2">
    <source>
        <dbReference type="Proteomes" id="UP000064243"/>
    </source>
</evidence>
<keyword evidence="2" id="KW-1185">Reference proteome</keyword>
<dbReference type="AlphaFoldDB" id="A0A125BCY6"/>
<dbReference type="InterPro" id="IPR027417">
    <property type="entry name" value="P-loop_NTPase"/>
</dbReference>
<dbReference type="RefSeq" id="WP_059753223.1">
    <property type="nucleotide sequence ID" value="NZ_LDUG01000018.1"/>
</dbReference>
<name>A0A125BCY6_THIDE</name>
<proteinExistence type="predicted"/>
<dbReference type="SUPFAM" id="SSF52540">
    <property type="entry name" value="P-loop containing nucleoside triphosphate hydrolases"/>
    <property type="match status" value="1"/>
</dbReference>
<dbReference type="Gene3D" id="3.40.50.300">
    <property type="entry name" value="P-loop containing nucleotide triphosphate hydrolases"/>
    <property type="match status" value="1"/>
</dbReference>
<organism evidence="1 2">
    <name type="scientific">Thiobacillus denitrificans</name>
    <dbReference type="NCBI Taxonomy" id="36861"/>
    <lineage>
        <taxon>Bacteria</taxon>
        <taxon>Pseudomonadati</taxon>
        <taxon>Pseudomonadota</taxon>
        <taxon>Betaproteobacteria</taxon>
        <taxon>Nitrosomonadales</taxon>
        <taxon>Thiobacillaceae</taxon>
        <taxon>Thiobacillus</taxon>
    </lineage>
</organism>
<sequence>MHFTPDTFRAWPTKRITLLGMSGVGKTHLSGMLRGHDWFHFSGDYRIGTRYLDEPILDLIKQQAMQVPFLRELLRRDWIDIKNNIKIHDLGPVLTFVGKLGGPAWGGLPLDAFSRRQAAYRDGEIAAMRDVPSFIRKGQDIYGYPHFVNDVGGSLCELDEPGVVELLAEHTLILYIQTTTREEENTLIKRAQSDPKPLYFRPAFLAEHLPLYLREKGLEYVAQVEPDDFARWVFPHLFHSRIPRYEAIAEPHGYTVTSQEVAQVRDERDFLALVEAAVARKGSGVRGQGSGEANATGCA</sequence>